<reference evidence="5 6" key="1">
    <citation type="submission" date="2022-12" db="EMBL/GenBank/DDBJ databases">
        <title>Chromosome-level genome of Tegillarca granosa.</title>
        <authorList>
            <person name="Kim J."/>
        </authorList>
    </citation>
    <scope>NUCLEOTIDE SEQUENCE [LARGE SCALE GENOMIC DNA]</scope>
    <source>
        <strain evidence="5">Teg-2019</strain>
        <tissue evidence="5">Adductor muscle</tissue>
    </source>
</reference>
<sequence length="372" mass="41370">MKKHVEMAGDTILITGGNGFLGQHVIKHLQERANNVTEIRVLDVQAFTKKLEYEAKKPVISIVGSITDEEALRKAMKGVDCVMHLAGVVSVRTLAETERMEEVNVKGTHMVIQACIEQNVRKLIFSSTMNVAIGYQDIIDGTEDSVTYPEKFLFESYAETKCAGEKAVLRANGEIGSNGNTLRTLSLRPVAMYGELDPHCVTSIITSTSKFGGILLPLATKTSYFQVAYVGNVSWGFVCAYNALCDDNRLGGEAFFVTDDTPLHDLFHFSKPYVEAAGFKLLSFTPPYLLLYIVFMILEFLAWILSPLCRFELPCSFSSVISFNMRVNFSYSKANKFLSYSPLYNPEASQNRSLSFYKNILSNKHCVANGNS</sequence>
<keyword evidence="3" id="KW-0812">Transmembrane</keyword>
<name>A0ABQ9F655_TEGGR</name>
<feature type="non-terminal residue" evidence="5">
    <location>
        <position position="372"/>
    </location>
</feature>
<dbReference type="SUPFAM" id="SSF51735">
    <property type="entry name" value="NAD(P)-binding Rossmann-fold domains"/>
    <property type="match status" value="1"/>
</dbReference>
<dbReference type="Pfam" id="PF01073">
    <property type="entry name" value="3Beta_HSD"/>
    <property type="match status" value="1"/>
</dbReference>
<evidence type="ECO:0000259" key="4">
    <source>
        <dbReference type="Pfam" id="PF01073"/>
    </source>
</evidence>
<gene>
    <name evidence="5" type="ORF">KUTeg_010220</name>
</gene>
<dbReference type="PANTHER" id="PTHR43245:SF51">
    <property type="entry name" value="SHORT CHAIN DEHYDROGENASE_REDUCTASE FAMILY 42E, MEMBER 2"/>
    <property type="match status" value="1"/>
</dbReference>
<evidence type="ECO:0000256" key="1">
    <source>
        <dbReference type="ARBA" id="ARBA00009219"/>
    </source>
</evidence>
<dbReference type="InterPro" id="IPR050177">
    <property type="entry name" value="Lipid_A_modif_metabolic_enz"/>
</dbReference>
<evidence type="ECO:0000313" key="5">
    <source>
        <dbReference type="EMBL" id="KAJ8312847.1"/>
    </source>
</evidence>
<accession>A0ABQ9F655</accession>
<keyword evidence="3" id="KW-1133">Transmembrane helix</keyword>
<dbReference type="InterPro" id="IPR036291">
    <property type="entry name" value="NAD(P)-bd_dom_sf"/>
</dbReference>
<feature type="transmembrane region" description="Helical" evidence="3">
    <location>
        <begin position="289"/>
        <end position="308"/>
    </location>
</feature>
<evidence type="ECO:0000313" key="6">
    <source>
        <dbReference type="Proteomes" id="UP001217089"/>
    </source>
</evidence>
<keyword evidence="3" id="KW-0472">Membrane</keyword>
<keyword evidence="6" id="KW-1185">Reference proteome</keyword>
<dbReference type="Gene3D" id="3.40.50.720">
    <property type="entry name" value="NAD(P)-binding Rossmann-like Domain"/>
    <property type="match status" value="1"/>
</dbReference>
<evidence type="ECO:0000256" key="2">
    <source>
        <dbReference type="ARBA" id="ARBA00023002"/>
    </source>
</evidence>
<dbReference type="InterPro" id="IPR002225">
    <property type="entry name" value="3Beta_OHSteriod_DH/Estase"/>
</dbReference>
<keyword evidence="2 3" id="KW-0560">Oxidoreductase</keyword>
<dbReference type="Proteomes" id="UP001217089">
    <property type="component" value="Unassembled WGS sequence"/>
</dbReference>
<dbReference type="EMBL" id="JARBDR010000440">
    <property type="protein sequence ID" value="KAJ8312847.1"/>
    <property type="molecule type" value="Genomic_DNA"/>
</dbReference>
<protein>
    <recommendedName>
        <fullName evidence="4">3-beta hydroxysteroid dehydrogenase/isomerase domain-containing protein</fullName>
    </recommendedName>
</protein>
<feature type="domain" description="3-beta hydroxysteroid dehydrogenase/isomerase" evidence="4">
    <location>
        <begin position="13"/>
        <end position="281"/>
    </location>
</feature>
<comment type="similarity">
    <text evidence="1 3">Belongs to the 3-beta-HSD family.</text>
</comment>
<proteinExistence type="inferred from homology"/>
<organism evidence="5 6">
    <name type="scientific">Tegillarca granosa</name>
    <name type="common">Malaysian cockle</name>
    <name type="synonym">Anadara granosa</name>
    <dbReference type="NCBI Taxonomy" id="220873"/>
    <lineage>
        <taxon>Eukaryota</taxon>
        <taxon>Metazoa</taxon>
        <taxon>Spiralia</taxon>
        <taxon>Lophotrochozoa</taxon>
        <taxon>Mollusca</taxon>
        <taxon>Bivalvia</taxon>
        <taxon>Autobranchia</taxon>
        <taxon>Pteriomorphia</taxon>
        <taxon>Arcoida</taxon>
        <taxon>Arcoidea</taxon>
        <taxon>Arcidae</taxon>
        <taxon>Tegillarca</taxon>
    </lineage>
</organism>
<evidence type="ECO:0000256" key="3">
    <source>
        <dbReference type="RuleBase" id="RU004475"/>
    </source>
</evidence>
<comment type="caution">
    <text evidence="5">The sequence shown here is derived from an EMBL/GenBank/DDBJ whole genome shotgun (WGS) entry which is preliminary data.</text>
</comment>
<dbReference type="PANTHER" id="PTHR43245">
    <property type="entry name" value="BIFUNCTIONAL POLYMYXIN RESISTANCE PROTEIN ARNA"/>
    <property type="match status" value="1"/>
</dbReference>